<dbReference type="InterPro" id="IPR050125">
    <property type="entry name" value="GPCR_opsins"/>
</dbReference>
<organism evidence="10">
    <name type="scientific">Tripedalia cystophora</name>
    <name type="common">Mangrove box jellyfish</name>
    <dbReference type="NCBI Taxonomy" id="6141"/>
    <lineage>
        <taxon>Eukaryota</taxon>
        <taxon>Metazoa</taxon>
        <taxon>Cnidaria</taxon>
        <taxon>Cubozoa</taxon>
        <taxon>Carybdeida</taxon>
        <taxon>Tripedaliidae</taxon>
        <taxon>Tripedalia</taxon>
    </lineage>
</organism>
<dbReference type="SUPFAM" id="SSF81321">
    <property type="entry name" value="Family A G protein-coupled receptor-like"/>
    <property type="match status" value="1"/>
</dbReference>
<dbReference type="PRINTS" id="PR00237">
    <property type="entry name" value="GPCRRHODOPSN"/>
</dbReference>
<keyword evidence="5 8" id="KW-0472">Membrane</keyword>
<feature type="transmembrane region" description="Helical" evidence="8">
    <location>
        <begin position="23"/>
        <end position="46"/>
    </location>
</feature>
<dbReference type="Gene3D" id="1.20.1070.10">
    <property type="entry name" value="Rhodopsin 7-helix transmembrane proteins"/>
    <property type="match status" value="1"/>
</dbReference>
<evidence type="ECO:0000256" key="8">
    <source>
        <dbReference type="SAM" id="Phobius"/>
    </source>
</evidence>
<feature type="domain" description="G-protein coupled receptors family 1 profile" evidence="9">
    <location>
        <begin position="37"/>
        <end position="294"/>
    </location>
</feature>
<feature type="transmembrane region" description="Helical" evidence="8">
    <location>
        <begin position="94"/>
        <end position="116"/>
    </location>
</feature>
<keyword evidence="7" id="KW-0807">Transducer</keyword>
<evidence type="ECO:0000256" key="5">
    <source>
        <dbReference type="ARBA" id="ARBA00023136"/>
    </source>
</evidence>
<evidence type="ECO:0000256" key="2">
    <source>
        <dbReference type="ARBA" id="ARBA00022692"/>
    </source>
</evidence>
<dbReference type="Pfam" id="PF00001">
    <property type="entry name" value="7tm_1"/>
    <property type="match status" value="1"/>
</dbReference>
<keyword evidence="3 8" id="KW-1133">Transmembrane helix</keyword>
<evidence type="ECO:0000256" key="6">
    <source>
        <dbReference type="ARBA" id="ARBA00023170"/>
    </source>
</evidence>
<evidence type="ECO:0000313" key="10">
    <source>
        <dbReference type="EMBL" id="AGB67494.1"/>
    </source>
</evidence>
<evidence type="ECO:0000256" key="1">
    <source>
        <dbReference type="ARBA" id="ARBA00004141"/>
    </source>
</evidence>
<dbReference type="PROSITE" id="PS50262">
    <property type="entry name" value="G_PROTEIN_RECEP_F1_2"/>
    <property type="match status" value="1"/>
</dbReference>
<keyword evidence="4" id="KW-0297">G-protein coupled receptor</keyword>
<dbReference type="PANTHER" id="PTHR24240">
    <property type="entry name" value="OPSIN"/>
    <property type="match status" value="1"/>
</dbReference>
<sequence length="320" mass="36185">MALESNISIGEVDKSTLQLCNFMGGYTSVVVVVGVIMNMCVIIGILRFFKRMDPYLMLVLSQGFCDLLSPLVAYPLSLASSFACTWLFGDGWCYYYGFVTSFAGYTSIFNLTAFAVERYVTFKFPLKRERVLSKRNMIIMISLVWIAGFVWAALPLMGISAYVKEGIGTMCSVRWHSDDSSDFYYSLSLIICAYLLPVFIILMCYKSFLGIIYSIMPRSRILGNPELQTENTSVERQQTFIVIFMVLWYNIAWLPYALVCFISVIGYPNLISLQAACIPGVFAKTSNIINPIIYCFICKQFRSTIFGKNKIAVSEKSENL</sequence>
<protein>
    <submittedName>
        <fullName evidence="10">C-like opsin</fullName>
    </submittedName>
</protein>
<proteinExistence type="predicted"/>
<keyword evidence="2 8" id="KW-0812">Transmembrane</keyword>
<evidence type="ECO:0000259" key="9">
    <source>
        <dbReference type="PROSITE" id="PS50262"/>
    </source>
</evidence>
<feature type="transmembrane region" description="Helical" evidence="8">
    <location>
        <begin position="67"/>
        <end position="88"/>
    </location>
</feature>
<dbReference type="InterPro" id="IPR017452">
    <property type="entry name" value="GPCR_Rhodpsn_7TM"/>
</dbReference>
<evidence type="ECO:0000256" key="3">
    <source>
        <dbReference type="ARBA" id="ARBA00022989"/>
    </source>
</evidence>
<dbReference type="EMBL" id="JQ968422">
    <property type="protein sequence ID" value="AGB67494.1"/>
    <property type="molecule type" value="Genomic_DNA"/>
</dbReference>
<keyword evidence="6" id="KW-0675">Receptor</keyword>
<evidence type="ECO:0000256" key="4">
    <source>
        <dbReference type="ARBA" id="ARBA00023040"/>
    </source>
</evidence>
<dbReference type="GO" id="GO:0016020">
    <property type="term" value="C:membrane"/>
    <property type="evidence" value="ECO:0007669"/>
    <property type="project" value="UniProtKB-SubCell"/>
</dbReference>
<comment type="subcellular location">
    <subcellularLocation>
        <location evidence="1">Membrane</location>
        <topology evidence="1">Multi-pass membrane protein</topology>
    </subcellularLocation>
</comment>
<dbReference type="GO" id="GO:0004930">
    <property type="term" value="F:G protein-coupled receptor activity"/>
    <property type="evidence" value="ECO:0007669"/>
    <property type="project" value="UniProtKB-KW"/>
</dbReference>
<reference evidence="10" key="1">
    <citation type="journal article" date="2015" name="Sci. Rep.">
        <title>Cubozoan genome illuminates functional diversification of opsins and photoreceptor evolution.</title>
        <authorList>
            <person name="Liegertova M."/>
            <person name="Pergner J."/>
            <person name="Kozmikova I."/>
            <person name="Fabian P."/>
            <person name="Pombinho A.R."/>
            <person name="Strnad H."/>
            <person name="Paces J."/>
            <person name="Vlcek C."/>
            <person name="Bartunek P."/>
            <person name="Kozmik Z."/>
        </authorList>
    </citation>
    <scope>NUCLEOTIDE SEQUENCE</scope>
</reference>
<feature type="transmembrane region" description="Helical" evidence="8">
    <location>
        <begin position="240"/>
        <end position="267"/>
    </location>
</feature>
<evidence type="ECO:0000256" key="7">
    <source>
        <dbReference type="ARBA" id="ARBA00023224"/>
    </source>
</evidence>
<dbReference type="CDD" id="cd14969">
    <property type="entry name" value="7tmA_Opsins_type2_animals"/>
    <property type="match status" value="1"/>
</dbReference>
<accession>A0A059NTC6</accession>
<name>A0A059NTC6_TRICY</name>
<feature type="transmembrane region" description="Helical" evidence="8">
    <location>
        <begin position="137"/>
        <end position="163"/>
    </location>
</feature>
<dbReference type="AlphaFoldDB" id="A0A059NTC6"/>
<gene>
    <name evidence="10" type="primary">op11</name>
</gene>
<feature type="transmembrane region" description="Helical" evidence="8">
    <location>
        <begin position="183"/>
        <end position="205"/>
    </location>
</feature>
<dbReference type="InterPro" id="IPR000276">
    <property type="entry name" value="GPCR_Rhodpsn"/>
</dbReference>